<evidence type="ECO:0008006" key="3">
    <source>
        <dbReference type="Google" id="ProtNLM"/>
    </source>
</evidence>
<gene>
    <name evidence="1" type="ORF">PAECIP111802_05173</name>
</gene>
<organism evidence="1 2">
    <name type="scientific">Paenibacillus allorhizosphaerae</name>
    <dbReference type="NCBI Taxonomy" id="2849866"/>
    <lineage>
        <taxon>Bacteria</taxon>
        <taxon>Bacillati</taxon>
        <taxon>Bacillota</taxon>
        <taxon>Bacilli</taxon>
        <taxon>Bacillales</taxon>
        <taxon>Paenibacillaceae</taxon>
        <taxon>Paenibacillus</taxon>
    </lineage>
</organism>
<dbReference type="InterPro" id="IPR002347">
    <property type="entry name" value="SDR_fam"/>
</dbReference>
<name>A0ABN7TUE6_9BACL</name>
<evidence type="ECO:0000313" key="2">
    <source>
        <dbReference type="Proteomes" id="UP000730618"/>
    </source>
</evidence>
<reference evidence="1 2" key="1">
    <citation type="submission" date="2021-06" db="EMBL/GenBank/DDBJ databases">
        <authorList>
            <person name="Criscuolo A."/>
        </authorList>
    </citation>
    <scope>NUCLEOTIDE SEQUENCE [LARGE SCALE GENOMIC DNA]</scope>
    <source>
        <strain evidence="2">CIP 111802</strain>
    </source>
</reference>
<keyword evidence="2" id="KW-1185">Reference proteome</keyword>
<dbReference type="EMBL" id="CAJVCE010000017">
    <property type="protein sequence ID" value="CAG7652242.1"/>
    <property type="molecule type" value="Genomic_DNA"/>
</dbReference>
<evidence type="ECO:0000313" key="1">
    <source>
        <dbReference type="EMBL" id="CAG7652242.1"/>
    </source>
</evidence>
<proteinExistence type="predicted"/>
<accession>A0ABN7TUE6</accession>
<comment type="caution">
    <text evidence="1">The sequence shown here is derived from an EMBL/GenBank/DDBJ whole genome shotgun (WGS) entry which is preliminary data.</text>
</comment>
<sequence length="44" mass="4651">MQLTPMGRPGVPEERGGIAVYLASEASSYVTGSVFTVDGGYTIW</sequence>
<dbReference type="Pfam" id="PF13561">
    <property type="entry name" value="adh_short_C2"/>
    <property type="match status" value="1"/>
</dbReference>
<dbReference type="Proteomes" id="UP000730618">
    <property type="component" value="Unassembled WGS sequence"/>
</dbReference>
<protein>
    <recommendedName>
        <fullName evidence="3">SDR family oxidoreductase</fullName>
    </recommendedName>
</protein>